<protein>
    <submittedName>
        <fullName evidence="2">Uncharacterized protein</fullName>
    </submittedName>
</protein>
<dbReference type="InParanoid" id="A0A369J8J1"/>
<evidence type="ECO:0000313" key="3">
    <source>
        <dbReference type="Proteomes" id="UP000076154"/>
    </source>
</evidence>
<dbReference type="AlphaFoldDB" id="A0A369J8J1"/>
<dbReference type="EMBL" id="LUEZ02000106">
    <property type="protein sequence ID" value="RDB18341.1"/>
    <property type="molecule type" value="Genomic_DNA"/>
</dbReference>
<keyword evidence="3" id="KW-1185">Reference proteome</keyword>
<evidence type="ECO:0000313" key="2">
    <source>
        <dbReference type="EMBL" id="RDB18341.1"/>
    </source>
</evidence>
<feature type="compositionally biased region" description="Polar residues" evidence="1">
    <location>
        <begin position="81"/>
        <end position="93"/>
    </location>
</feature>
<sequence>MLLIKSMEVKLNQKRRKRYSNCPSRSSVYKKPRVPSDSKESENRKDGTSSLDTKCSQEKAKADSSPEEPRRRRQPNYIQPRISTLEDTNHTGS</sequence>
<accession>A0A369J8J1</accession>
<feature type="compositionally biased region" description="Basic and acidic residues" evidence="1">
    <location>
        <begin position="55"/>
        <end position="70"/>
    </location>
</feature>
<feature type="compositionally biased region" description="Basic and acidic residues" evidence="1">
    <location>
        <begin position="34"/>
        <end position="47"/>
    </location>
</feature>
<comment type="caution">
    <text evidence="2">The sequence shown here is derived from an EMBL/GenBank/DDBJ whole genome shotgun (WGS) entry which is preliminary data.</text>
</comment>
<dbReference type="Proteomes" id="UP000076154">
    <property type="component" value="Unassembled WGS sequence"/>
</dbReference>
<reference evidence="2" key="1">
    <citation type="submission" date="2018-04" db="EMBL/GenBank/DDBJ databases">
        <title>Whole genome sequencing of Hypsizygus marmoreus.</title>
        <authorList>
            <person name="Choi I.-G."/>
            <person name="Min B."/>
            <person name="Kim J.-G."/>
            <person name="Kim S."/>
            <person name="Oh Y.-L."/>
            <person name="Kong W.-S."/>
            <person name="Park H."/>
            <person name="Jeong J."/>
            <person name="Song E.-S."/>
        </authorList>
    </citation>
    <scope>NUCLEOTIDE SEQUENCE [LARGE SCALE GENOMIC DNA]</scope>
    <source>
        <strain evidence="2">51987-8</strain>
    </source>
</reference>
<name>A0A369J8J1_HYPMA</name>
<feature type="region of interest" description="Disordered" evidence="1">
    <location>
        <begin position="1"/>
        <end position="93"/>
    </location>
</feature>
<organism evidence="2 3">
    <name type="scientific">Hypsizygus marmoreus</name>
    <name type="common">White beech mushroom</name>
    <name type="synonym">Agaricus marmoreus</name>
    <dbReference type="NCBI Taxonomy" id="39966"/>
    <lineage>
        <taxon>Eukaryota</taxon>
        <taxon>Fungi</taxon>
        <taxon>Dikarya</taxon>
        <taxon>Basidiomycota</taxon>
        <taxon>Agaricomycotina</taxon>
        <taxon>Agaricomycetes</taxon>
        <taxon>Agaricomycetidae</taxon>
        <taxon>Agaricales</taxon>
        <taxon>Tricholomatineae</taxon>
        <taxon>Lyophyllaceae</taxon>
        <taxon>Hypsizygus</taxon>
    </lineage>
</organism>
<evidence type="ECO:0000256" key="1">
    <source>
        <dbReference type="SAM" id="MobiDB-lite"/>
    </source>
</evidence>
<proteinExistence type="predicted"/>
<gene>
    <name evidence="2" type="ORF">Hypma_000424</name>
</gene>